<dbReference type="InterPro" id="IPR027417">
    <property type="entry name" value="P-loop_NTPase"/>
</dbReference>
<dbReference type="Pfam" id="PF02810">
    <property type="entry name" value="SEC-C"/>
    <property type="match status" value="1"/>
</dbReference>
<dbReference type="SUPFAM" id="SSF52540">
    <property type="entry name" value="P-loop containing nucleoside triphosphate hydrolases"/>
    <property type="match status" value="1"/>
</dbReference>
<dbReference type="EMBL" id="MN740962">
    <property type="protein sequence ID" value="QHU20116.1"/>
    <property type="molecule type" value="Genomic_DNA"/>
</dbReference>
<dbReference type="Pfam" id="PF00685">
    <property type="entry name" value="Sulfotransfer_1"/>
    <property type="match status" value="1"/>
</dbReference>
<sequence>MKCILILGMPRSGTSLVSQIVEKMGLDFGLNAETSIDTMYRNTTHTSFYQNKKLHLHLLSSFITDFSQRRISEFNEELLNVQVVKEPYLVGILDSIRHLIDKIILVVRNPNDVLTSVNKFYKDNSSDEKLTLKSWTQYYTTFVHSVGNIPYEVVNYDLLLKCPEKILKNISSFLGMENKDVNIKFNEKKPSTLLNLDASMMFLYKNLTEKMSIDMLKKELKCVKDENNAVCFCGSGRKYKKCCRLYNP</sequence>
<evidence type="ECO:0000313" key="2">
    <source>
        <dbReference type="EMBL" id="QHU20116.1"/>
    </source>
</evidence>
<protein>
    <recommendedName>
        <fullName evidence="1">Sulfotransferase domain-containing protein</fullName>
    </recommendedName>
</protein>
<evidence type="ECO:0000259" key="1">
    <source>
        <dbReference type="Pfam" id="PF00685"/>
    </source>
</evidence>
<proteinExistence type="predicted"/>
<feature type="domain" description="Sulfotransferase" evidence="1">
    <location>
        <begin position="4"/>
        <end position="177"/>
    </location>
</feature>
<organism evidence="2">
    <name type="scientific">viral metagenome</name>
    <dbReference type="NCBI Taxonomy" id="1070528"/>
    <lineage>
        <taxon>unclassified sequences</taxon>
        <taxon>metagenomes</taxon>
        <taxon>organismal metagenomes</taxon>
    </lineage>
</organism>
<dbReference type="AlphaFoldDB" id="A0A6C0KSI8"/>
<dbReference type="GO" id="GO:0008146">
    <property type="term" value="F:sulfotransferase activity"/>
    <property type="evidence" value="ECO:0007669"/>
    <property type="project" value="InterPro"/>
</dbReference>
<dbReference type="Gene3D" id="3.40.50.300">
    <property type="entry name" value="P-loop containing nucleotide triphosphate hydrolases"/>
    <property type="match status" value="1"/>
</dbReference>
<dbReference type="InterPro" id="IPR000863">
    <property type="entry name" value="Sulfotransferase_dom"/>
</dbReference>
<name>A0A6C0KSI8_9ZZZZ</name>
<dbReference type="InterPro" id="IPR004027">
    <property type="entry name" value="SEC_C_motif"/>
</dbReference>
<dbReference type="SUPFAM" id="SSF103642">
    <property type="entry name" value="Sec-C motif"/>
    <property type="match status" value="1"/>
</dbReference>
<accession>A0A6C0KSI8</accession>
<reference evidence="2" key="1">
    <citation type="journal article" date="2020" name="Nature">
        <title>Giant virus diversity and host interactions through global metagenomics.</title>
        <authorList>
            <person name="Schulz F."/>
            <person name="Roux S."/>
            <person name="Paez-Espino D."/>
            <person name="Jungbluth S."/>
            <person name="Walsh D.A."/>
            <person name="Denef V.J."/>
            <person name="McMahon K.D."/>
            <person name="Konstantinidis K.T."/>
            <person name="Eloe-Fadrosh E.A."/>
            <person name="Kyrpides N.C."/>
            <person name="Woyke T."/>
        </authorList>
    </citation>
    <scope>NUCLEOTIDE SEQUENCE</scope>
    <source>
        <strain evidence="2">GVMAG-S-3300013014-136</strain>
    </source>
</reference>